<evidence type="ECO:0000313" key="3">
    <source>
        <dbReference type="EMBL" id="CBW28175.1"/>
    </source>
</evidence>
<proteinExistence type="predicted"/>
<reference evidence="4" key="1">
    <citation type="journal article" date="2013" name="ISME J.">
        <title>A small predatory core genome in the divergent marine Bacteriovorax marinus SJ and the terrestrial Bdellovibrio bacteriovorus.</title>
        <authorList>
            <person name="Crossman L.C."/>
            <person name="Chen H."/>
            <person name="Cerdeno-Tarraga A.M."/>
            <person name="Brooks K."/>
            <person name="Quail M.A."/>
            <person name="Pineiro S.A."/>
            <person name="Hobley L."/>
            <person name="Sockett R.E."/>
            <person name="Bentley S.D."/>
            <person name="Parkhill J."/>
            <person name="Williams H.N."/>
            <person name="Stine O.C."/>
        </authorList>
    </citation>
    <scope>NUCLEOTIDE SEQUENCE [LARGE SCALE GENOMIC DNA]</scope>
    <source>
        <strain evidence="4">ATCC BAA-682 / DSM 15412 / SJ</strain>
    </source>
</reference>
<keyword evidence="4" id="KW-1185">Reference proteome</keyword>
<evidence type="ECO:0000256" key="2">
    <source>
        <dbReference type="SAM" id="SignalP"/>
    </source>
</evidence>
<dbReference type="PATRIC" id="fig|862908.3.peg.3285"/>
<feature type="chain" id="PRO_5003154622" evidence="2">
    <location>
        <begin position="22"/>
        <end position="702"/>
    </location>
</feature>
<dbReference type="KEGG" id="bmx:BMS_3433"/>
<dbReference type="HOGENOM" id="CLU_392682_0_0_7"/>
<name>E1X1K7_HALMS</name>
<keyword evidence="2" id="KW-0732">Signal</keyword>
<sequence>MKKYVFITTLFALLTVGTFEAAKHTYKHFIADKTVVDITSLIKASKGLSSIHLERSTDVSKEAKTSNLEKTLNTNHMIALNRFKKVKKIKRVVKHARKREENLSRYEIDNSELISIKAFEVPVIKTFVVASLLNNFALPVNTSEKVQLAQVDKPLVETIENVAPVIKEEKKNIQNKEDEIKLSMSATEKLNEAEEAMINELVNNLNVEDVAKERKEKKDSTDDEPLFFDYSSKKEIAQEKVNKKETKKEVVKQVAKKKIVTETVANNPLKEEVLSIDEAMNLLPKGKQVNLAMNTHKAVTTQKPAALPDYSQMIKSSLSSGKKNSQSYNAKLTVKTSLGIIDSGLEKNAVPFQFVSDVSLGSPIVSGSIGAIEIEEQINERISTIRGTILSSETFPTIVELPLEYGDFLVNIPLLERSDVFKRFDGIRGAMLLIELDESTDSVDIDHKYVERILLNDRFKKVEEGDDYRFILYVGVEPGNTLIQYLTLNNEIGEKIVHLVEDHVFYESNTYIQSKKENIELYETKLLGKNDLELNIDSDDIRYFNTGIGSKAIGLNLYEVERPILPLGMRKYLELKHLGESIYAGYQDNKSIHVPSREYLNYVLDTFKIGDLQDRCLIQVNFDKNIVDMRVASESYKGPIGIETLYLDKDGMFNTEASDFAKKVFMIGDTTGTINLEVEYSDQSKDYIQTFCSSNTIIVEQL</sequence>
<dbReference type="OrthoDB" id="5287992at2"/>
<accession>E1X1K7</accession>
<dbReference type="STRING" id="862908.BMS_3433"/>
<gene>
    <name evidence="3" type="ordered locus">BMS_3433</name>
</gene>
<keyword evidence="1" id="KW-0175">Coiled coil</keyword>
<dbReference type="RefSeq" id="WP_014245944.1">
    <property type="nucleotide sequence ID" value="NC_016620.1"/>
</dbReference>
<evidence type="ECO:0000313" key="4">
    <source>
        <dbReference type="Proteomes" id="UP000008963"/>
    </source>
</evidence>
<feature type="signal peptide" evidence="2">
    <location>
        <begin position="1"/>
        <end position="21"/>
    </location>
</feature>
<evidence type="ECO:0000256" key="1">
    <source>
        <dbReference type="SAM" id="Coils"/>
    </source>
</evidence>
<feature type="coiled-coil region" evidence="1">
    <location>
        <begin position="166"/>
        <end position="204"/>
    </location>
</feature>
<protein>
    <submittedName>
        <fullName evidence="3">Membrane protein</fullName>
    </submittedName>
</protein>
<dbReference type="AlphaFoldDB" id="E1X1K7"/>
<dbReference type="EMBL" id="FQ312005">
    <property type="protein sequence ID" value="CBW28175.1"/>
    <property type="molecule type" value="Genomic_DNA"/>
</dbReference>
<dbReference type="Proteomes" id="UP000008963">
    <property type="component" value="Chromosome"/>
</dbReference>
<organism evidence="3 4">
    <name type="scientific">Halobacteriovorax marinus (strain ATCC BAA-682 / DSM 15412 / SJ)</name>
    <name type="common">Bacteriovorax marinus</name>
    <dbReference type="NCBI Taxonomy" id="862908"/>
    <lineage>
        <taxon>Bacteria</taxon>
        <taxon>Pseudomonadati</taxon>
        <taxon>Bdellovibrionota</taxon>
        <taxon>Bacteriovoracia</taxon>
        <taxon>Bacteriovoracales</taxon>
        <taxon>Halobacteriovoraceae</taxon>
        <taxon>Halobacteriovorax</taxon>
    </lineage>
</organism>